<dbReference type="Gene3D" id="3.40.50.2000">
    <property type="entry name" value="Glycogen Phosphorylase B"/>
    <property type="match status" value="1"/>
</dbReference>
<feature type="compositionally biased region" description="Polar residues" evidence="5">
    <location>
        <begin position="40"/>
        <end position="50"/>
    </location>
</feature>
<dbReference type="GO" id="GO:0006351">
    <property type="term" value="P:DNA-templated transcription"/>
    <property type="evidence" value="ECO:0007669"/>
    <property type="project" value="InterPro"/>
</dbReference>
<name>Q9QDE2_9VIRU</name>
<sequence>MQEELQNNQPGSGSSRSGRDTSVNKVAPTRSGSVPDDTRVITQSRPSTSSGDKKKSVGDDGFIPTLSPREFLDCTSYGGARVGGEPPLAKFTENPCYPVPLGEQLKLSPDFTVCRCQVHIRPASYCLTDLKGCALKQVGNHPVIQAAAKKQNTFCHASEDVRRLDRTFVELVCNSLPNQPAFSVFEGNPLANRLASSHSADVKDFGMGYCALSVLRPKLRWRSARVLGPDCLLGDFDKVFNWAGLKQFKAMTFVEVYRGFYHLVTVPGAKGVDLEAGENLKNEISKILEKNPDARVGTGSGVDNGTYLTPDYFEELGAEAEYLEEEDLPLDLCWKEMFPPSYGYSALFGMHVGDFGDEMDVFKFLANIDLMVYEYVNFGIGDGFCHVAEGSQTKDSELHLDKATLKAGLHRMIEADWNFGLLPVELTTAVVMGTIGDVEPTLDVVATNYFAAQMEEQPEPIPVEEQYKFTVGENGWMSSDFFGICDGFAKSLFDSFGSGKGQLEVSPALWNEIRAAWDGEPIIGDPDETNYPVPGSFLVELSDDSEWLKVPDRPVGTHKRVMPPDFVLVTHPDHVARFAHEGWETVSLPMDSKAFISLGQAILEKGLYAALDMKAMHETLFEHIKAAMPICEQSDLIYLVSGTTFHYFLASVFPEKQVFEVCPVPREDNGVCPEFYLGHYFKDVTVDPGFGFGVGRLYNKWLTAPKYLNELEWEGEFRYIEPPKFHSIAPWAADRWQISSPSIGFKPYDDFVKKTSFQENETIKGYFSLGSCESITKETRSALAWLRSLPVKWEVDKRWTYLFEGTDYVESPFTNHATYLHKFDWVVHHGGSGVTNTCCAVRVPQTILPQVGDQFVWEDALKEHTIPLHVPEDELRALLFHDRSKPITKPDWAKVVKDGPQWWVDALVDNDASPVQPFRILNHCCHDWDAYGWKPTDLVVGQNHDWWFTLFNSAWERGEFELTLKFVRKVCKPTGSPLVGWSGFSLTQTYPEHAHGWLTSERLEFEPFAKKAFSARYIAVNEETKYRELGSRALTSRSVHNPYVHMNPRNIDCPCGGRGYDFGGKCERCFLQGLDNGKLDAIDLEAITTTVYRGFERKNKPCRKDVTFRKSTASFWVRSRKRYYQLDSRVVKNTASPTLARALLDQIQDMSDVANVEAFWEYTNSKPPHYTYKTSRHMLNHLISEQARLHVDVGMSNIATDVVKALGGVLSVGSFGALYSRLANANCFSSSGRDFMKKRWWVLVDALRHFDDLTRSVGIKAMPELVRGIFPELPQASVTSVIPASFALSRPLRTRVAGKLWMDQMRAQPASVRVHLFNIRLPVLGKDFGVFHAFVEFDGWFWELQQISQEKCRINRSKFPPEASSDRPLAKTILVKSPIVGSLDLRRISREFDGIGYKILGDNCLVFANMLVYLLTGTVIPWRHFGIFGKDLSLNIQKELMQWASSHFFLHEDEQRLQTRDNNAAGLTHTGQTVSSIKSWTGPKRFIRDYGLTCVQKLEASLEAYSDDPDIDCPQERDHMLDFMQFAITKFGLSGAIVSRAILSRRVRRMATSGRKWKFMHHLLVLFKQVVQTRLGEDAMGVLTATSNLRGGLRGGKKVGWTPILSISVPRHWFRSGNRLVTVDHLPENLNMRTKKRVQLDLPQIAKRYQHYFGVDPPPLGFKWIRPGEYEIGVKVPVRTNLPKMDSLTQELCHELQELHPFELGVFSLRFGTAQMAEEVTNRYFAGGFKEGTLIPEQDQEELAQAIFENESHLFSDTQLISPEEVWKKWHRNYSAGFPFRFTDRGNSSRQKLIDAVGGKERFLQCVRDYIESPEAFPTVSHAFIKDEVLPKSYVEREKIRTIIAQDPLNYYLSMAVQGDAAKRLDPSSFSAVGVSRSHGEMSALAEKHLAYKHHTAMDVTAMDSTASIDAVGVIKKLRKKGFQKHSQRDAIESAIDATYDNLVASWIIDIHSGRARFKRQGLSTGHATTTPSNTEYMRVLMLYSWKQITGRPYSEFYDCVKFSSFSDDNFWSTNLDENVFSGRLVSDFWLSRGVQVRVEGVSDSLSDLSFLAKKFSFEQKHLDEVASLTGAHPKVAIVHDINRLLTKFSDYKKKNTLRYRWEKFTALQLNCAHYPEVHEKVGEYLDVMEKLLLKRKSGRLFMKQHPRTSYDDVLRLMYLPTDKTRQSLLVSTHEPDLMEKVHDWWNTLQVDIMTFDSTANTYGRILSQFAGLLEIGGLNVEDPGLFLKGPGEYPHDPEFTLEHHIYLLNGCPETYEKMEILAQKTPFSTFMDIPGFWARREYYDISESMANALRVKVSLLLGIYTLVAWLEQGLMTVPIIGPAYRLLATAKYVSEKAYSRLNSLYYAVFGDSSAIISAMMPKDRYLMLKVIAYRVWMVTTPIDCFAFDGGIERAQEWVDACLKFGQDIHQIALDFDISSILPTPGTGEREKQGTPTGWTGIDHADSVCSVQEALLEEKTPMVTGVPGAGKSTDFVISLKQKYETVIVACPRQILVKNNPVAQTKLYSGCEDNLIRGYINFGTAGYLRRTLADLPESTILCLDEFHEMDEDSLWLLDRYRGQCVVITATPDFYGSQRFSEVRLSKGRNSAWTIQDDFRDTPGKLEDGWNCLMESAKTNDRVLMIVPSIQDVETCKRHAAQLVTNKRVCGLYRGQNTVTEADWYFATSIVDAGLTIPGLTKIIDLGWSLGYKHGKFIKRPSSRNISAQRRGRTGRTCAGQYIRLIKDYDDSNWDFSTQFQCFSWSTAKKWDPNFRRGKCRTPGMIEALPGGYESVFGEGDWSMVLYAVFMYDARLDVNRARASYQAMRKFPERKEFSHLTGRIENFHFDDLFMVEDKLKRFQLPGQNGNFWSWDLHSCVQVDFEQKCPSHLLDVD</sequence>
<keyword evidence="3" id="KW-0548">Nucleotidyltransferase</keyword>
<dbReference type="InterPro" id="IPR008580">
    <property type="entry name" value="PPPDE_dom"/>
</dbReference>
<dbReference type="EMBL" id="AF188514">
    <property type="protein sequence ID" value="AAF13603.1"/>
    <property type="molecule type" value="Genomic_RNA"/>
</dbReference>
<dbReference type="InterPro" id="IPR027417">
    <property type="entry name" value="P-loop_NTPase"/>
</dbReference>
<dbReference type="Pfam" id="PF01830">
    <property type="entry name" value="Peptidase_C7"/>
    <property type="match status" value="1"/>
</dbReference>
<evidence type="ECO:0000259" key="6">
    <source>
        <dbReference type="PROSITE" id="PS51858"/>
    </source>
</evidence>
<feature type="region of interest" description="Disordered" evidence="5">
    <location>
        <begin position="1"/>
        <end position="64"/>
    </location>
</feature>
<evidence type="ECO:0000256" key="3">
    <source>
        <dbReference type="ARBA" id="ARBA00022695"/>
    </source>
</evidence>
<dbReference type="PROSITE" id="PS51877">
    <property type="entry name" value="HAV_P29_PRO"/>
    <property type="match status" value="1"/>
</dbReference>
<dbReference type="GO" id="GO:0003968">
    <property type="term" value="F:RNA-directed RNA polymerase activity"/>
    <property type="evidence" value="ECO:0007669"/>
    <property type="project" value="UniProtKB-KW"/>
</dbReference>
<feature type="compositionally biased region" description="Polar residues" evidence="5">
    <location>
        <begin position="1"/>
        <end position="10"/>
    </location>
</feature>
<dbReference type="CDD" id="cd23170">
    <property type="entry name" value="ps-ssRNAv_Hypoviridae_RdRp"/>
    <property type="match status" value="1"/>
</dbReference>
<organism evidence="8">
    <name type="scientific">Cryphonectria hypovirus 3</name>
    <dbReference type="NCBI Taxonomy" id="106962"/>
    <lineage>
        <taxon>Viruses</taxon>
        <taxon>Riboviria</taxon>
        <taxon>Orthornavirae</taxon>
        <taxon>Pisuviricota</taxon>
        <taxon>Duplopiviricetes</taxon>
        <taxon>Durnavirales</taxon>
        <taxon>Hypoviridae</taxon>
        <taxon>Betahypovirus</taxon>
        <taxon>Betahypovirus cryphonectriae</taxon>
    </lineage>
</organism>
<keyword evidence="4" id="KW-0693">Viral RNA replication</keyword>
<evidence type="ECO:0000256" key="5">
    <source>
        <dbReference type="SAM" id="MobiDB-lite"/>
    </source>
</evidence>
<dbReference type="InterPro" id="IPR001205">
    <property type="entry name" value="RNA-dir_pol_C"/>
</dbReference>
<protein>
    <submittedName>
        <fullName evidence="8">Polyprotein</fullName>
    </submittedName>
</protein>
<dbReference type="SUPFAM" id="SSF52540">
    <property type="entry name" value="P-loop containing nucleoside triphosphate hydrolases"/>
    <property type="match status" value="1"/>
</dbReference>
<keyword evidence="1" id="KW-0696">RNA-directed RNA polymerase</keyword>
<feature type="domain" description="PPPDE" evidence="6">
    <location>
        <begin position="1310"/>
        <end position="1445"/>
    </location>
</feature>
<evidence type="ECO:0000256" key="1">
    <source>
        <dbReference type="ARBA" id="ARBA00022484"/>
    </source>
</evidence>
<dbReference type="InterPro" id="IPR002704">
    <property type="entry name" value="Peptidase_C7_dom"/>
</dbReference>
<dbReference type="GO" id="GO:0004197">
    <property type="term" value="F:cysteine-type endopeptidase activity"/>
    <property type="evidence" value="ECO:0007669"/>
    <property type="project" value="InterPro"/>
</dbReference>
<dbReference type="SUPFAM" id="SSF53756">
    <property type="entry name" value="UDP-Glycosyltransferase/glycogen phosphorylase"/>
    <property type="match status" value="1"/>
</dbReference>
<dbReference type="Gene3D" id="3.40.50.300">
    <property type="entry name" value="P-loop containing nucleotide triphosphate hydrolases"/>
    <property type="match status" value="1"/>
</dbReference>
<dbReference type="PROSITE" id="PS51858">
    <property type="entry name" value="PPPDE"/>
    <property type="match status" value="1"/>
</dbReference>
<dbReference type="GO" id="GO:0006508">
    <property type="term" value="P:proteolysis"/>
    <property type="evidence" value="ECO:0007669"/>
    <property type="project" value="InterPro"/>
</dbReference>
<dbReference type="Pfam" id="PF00680">
    <property type="entry name" value="RdRP_1"/>
    <property type="match status" value="1"/>
</dbReference>
<evidence type="ECO:0000259" key="7">
    <source>
        <dbReference type="PROSITE" id="PS51877"/>
    </source>
</evidence>
<dbReference type="InterPro" id="IPR043502">
    <property type="entry name" value="DNA/RNA_pol_sf"/>
</dbReference>
<dbReference type="SUPFAM" id="SSF56672">
    <property type="entry name" value="DNA/RNA polymerases"/>
    <property type="match status" value="1"/>
</dbReference>
<reference evidence="8" key="1">
    <citation type="journal article" date="1999" name="Virology">
        <title>Cryphonectria hypovirus 3, a virus species in the family hypoviridae with a single open reading frame.</title>
        <authorList>
            <person name="Smart C.D."/>
            <person name="Yuan W."/>
            <person name="Foglia R."/>
            <person name="Nuss D.L."/>
            <person name="Fulbright D.W."/>
            <person name="Hillman B.I."/>
        </authorList>
    </citation>
    <scope>NUCLEOTIDE SEQUENCE</scope>
</reference>
<feature type="domain" description="Peptidase C7" evidence="7">
    <location>
        <begin position="72"/>
        <end position="297"/>
    </location>
</feature>
<evidence type="ECO:0000313" key="8">
    <source>
        <dbReference type="EMBL" id="AAF13603.1"/>
    </source>
</evidence>
<evidence type="ECO:0000256" key="4">
    <source>
        <dbReference type="ARBA" id="ARBA00022953"/>
    </source>
</evidence>
<evidence type="ECO:0000256" key="2">
    <source>
        <dbReference type="ARBA" id="ARBA00022679"/>
    </source>
</evidence>
<keyword evidence="2" id="KW-0808">Transferase</keyword>
<proteinExistence type="predicted"/>
<accession>Q9QDE2</accession>
<dbReference type="GO" id="GO:0003723">
    <property type="term" value="F:RNA binding"/>
    <property type="evidence" value="ECO:0007669"/>
    <property type="project" value="InterPro"/>
</dbReference>